<dbReference type="Gene3D" id="3.40.630.30">
    <property type="match status" value="1"/>
</dbReference>
<dbReference type="Proteomes" id="UP000481030">
    <property type="component" value="Unassembled WGS sequence"/>
</dbReference>
<dbReference type="PROSITE" id="PS51186">
    <property type="entry name" value="GNAT"/>
    <property type="match status" value="1"/>
</dbReference>
<sequence>MLKTEEIEVRPLHTIQELEDVRKLEANIWGEYDSTPTHQTATVVKNGGLILGAYCDRQLVGFQYSFPGFNGQSVYLCSHTLGIDKMFRNKGIGEKLKQAQRKEAIKLGYSLITWTYDPLESINAYLNIAKLGGVCTTYIENCYGEMEDFLNSGIPSDRFLVEWPAHQKEAKSDRWKETDMKFVLNKSLIQWETNKEGLPVPSFTLPLPEQEYDTALIAIPKDFRTIRENNMELAREWRMITRNIFSKLMQKGWQATDFIKNSEKDMLVQFYVFSKKQQTVTREKGELAK</sequence>
<evidence type="ECO:0000313" key="2">
    <source>
        <dbReference type="EMBL" id="KAB2334434.1"/>
    </source>
</evidence>
<dbReference type="InterPro" id="IPR016181">
    <property type="entry name" value="Acyl_CoA_acyltransferase"/>
</dbReference>
<dbReference type="InterPro" id="IPR038764">
    <property type="entry name" value="GNAT_N_AcTrfase_prd"/>
</dbReference>
<keyword evidence="3" id="KW-1185">Reference proteome</keyword>
<dbReference type="GO" id="GO:0016747">
    <property type="term" value="F:acyltransferase activity, transferring groups other than amino-acyl groups"/>
    <property type="evidence" value="ECO:0007669"/>
    <property type="project" value="InterPro"/>
</dbReference>
<reference evidence="2 3" key="1">
    <citation type="journal article" date="2016" name="Antonie Van Leeuwenhoek">
        <title>Bacillus depressus sp. nov., isolated from soil of a sunflower field.</title>
        <authorList>
            <person name="Wei X."/>
            <person name="Xin D."/>
            <person name="Xin Y."/>
            <person name="Zhang H."/>
            <person name="Wang T."/>
            <person name="Zhang J."/>
        </authorList>
    </citation>
    <scope>NUCLEOTIDE SEQUENCE [LARGE SCALE GENOMIC DNA]</scope>
    <source>
        <strain evidence="2 3">BZ1</strain>
    </source>
</reference>
<organism evidence="2 3">
    <name type="scientific">Cytobacillus depressus</name>
    <dbReference type="NCBI Taxonomy" id="1602942"/>
    <lineage>
        <taxon>Bacteria</taxon>
        <taxon>Bacillati</taxon>
        <taxon>Bacillota</taxon>
        <taxon>Bacilli</taxon>
        <taxon>Bacillales</taxon>
        <taxon>Bacillaceae</taxon>
        <taxon>Cytobacillus</taxon>
    </lineage>
</organism>
<protein>
    <submittedName>
        <fullName evidence="2">GNAT family N-acetyltransferase</fullName>
    </submittedName>
</protein>
<dbReference type="PANTHER" id="PTHR41700">
    <property type="entry name" value="GCN5-RELATED N-ACETYLTRANSFERASE"/>
    <property type="match status" value="1"/>
</dbReference>
<accession>A0A6L3V881</accession>
<dbReference type="RefSeq" id="WP_151535509.1">
    <property type="nucleotide sequence ID" value="NZ_WBOS01000006.1"/>
</dbReference>
<gene>
    <name evidence="2" type="ORF">F7731_14555</name>
</gene>
<dbReference type="InterPro" id="IPR000182">
    <property type="entry name" value="GNAT_dom"/>
</dbReference>
<proteinExistence type="predicted"/>
<dbReference type="AlphaFoldDB" id="A0A6L3V881"/>
<dbReference type="CDD" id="cd04301">
    <property type="entry name" value="NAT_SF"/>
    <property type="match status" value="1"/>
</dbReference>
<feature type="domain" description="N-acetyltransferase" evidence="1">
    <location>
        <begin position="7"/>
        <end position="151"/>
    </location>
</feature>
<comment type="caution">
    <text evidence="2">The sequence shown here is derived from an EMBL/GenBank/DDBJ whole genome shotgun (WGS) entry which is preliminary data.</text>
</comment>
<name>A0A6L3V881_9BACI</name>
<dbReference type="OrthoDB" id="9797990at2"/>
<dbReference type="SUPFAM" id="SSF55729">
    <property type="entry name" value="Acyl-CoA N-acyltransferases (Nat)"/>
    <property type="match status" value="1"/>
</dbReference>
<dbReference type="EMBL" id="WBOS01000006">
    <property type="protein sequence ID" value="KAB2334434.1"/>
    <property type="molecule type" value="Genomic_DNA"/>
</dbReference>
<evidence type="ECO:0000259" key="1">
    <source>
        <dbReference type="PROSITE" id="PS51186"/>
    </source>
</evidence>
<dbReference type="PANTHER" id="PTHR41700:SF1">
    <property type="entry name" value="N-ACETYLTRANSFERASE DOMAIN-CONTAINING PROTEIN"/>
    <property type="match status" value="1"/>
</dbReference>
<evidence type="ECO:0000313" key="3">
    <source>
        <dbReference type="Proteomes" id="UP000481030"/>
    </source>
</evidence>
<keyword evidence="2" id="KW-0808">Transferase</keyword>